<feature type="compositionally biased region" description="Basic and acidic residues" evidence="1">
    <location>
        <begin position="61"/>
        <end position="95"/>
    </location>
</feature>
<feature type="compositionally biased region" description="Basic and acidic residues" evidence="1">
    <location>
        <begin position="114"/>
        <end position="130"/>
    </location>
</feature>
<protein>
    <submittedName>
        <fullName evidence="2">Uncharacterized protein</fullName>
    </submittedName>
</protein>
<gene>
    <name evidence="2" type="ORF">RHSIM_Rhsim13G0175700</name>
</gene>
<evidence type="ECO:0000256" key="1">
    <source>
        <dbReference type="SAM" id="MobiDB-lite"/>
    </source>
</evidence>
<dbReference type="EMBL" id="WJXA01000013">
    <property type="protein sequence ID" value="KAF7120629.1"/>
    <property type="molecule type" value="Genomic_DNA"/>
</dbReference>
<dbReference type="OrthoDB" id="1922230at2759"/>
<feature type="region of interest" description="Disordered" evidence="1">
    <location>
        <begin position="1"/>
        <end position="264"/>
    </location>
</feature>
<dbReference type="Proteomes" id="UP000626092">
    <property type="component" value="Unassembled WGS sequence"/>
</dbReference>
<proteinExistence type="predicted"/>
<feature type="compositionally biased region" description="Polar residues" evidence="1">
    <location>
        <begin position="250"/>
        <end position="259"/>
    </location>
</feature>
<evidence type="ECO:0000313" key="3">
    <source>
        <dbReference type="Proteomes" id="UP000626092"/>
    </source>
</evidence>
<feature type="compositionally biased region" description="Basic and acidic residues" evidence="1">
    <location>
        <begin position="171"/>
        <end position="191"/>
    </location>
</feature>
<organism evidence="2 3">
    <name type="scientific">Rhododendron simsii</name>
    <name type="common">Sims's rhododendron</name>
    <dbReference type="NCBI Taxonomy" id="118357"/>
    <lineage>
        <taxon>Eukaryota</taxon>
        <taxon>Viridiplantae</taxon>
        <taxon>Streptophyta</taxon>
        <taxon>Embryophyta</taxon>
        <taxon>Tracheophyta</taxon>
        <taxon>Spermatophyta</taxon>
        <taxon>Magnoliopsida</taxon>
        <taxon>eudicotyledons</taxon>
        <taxon>Gunneridae</taxon>
        <taxon>Pentapetalae</taxon>
        <taxon>asterids</taxon>
        <taxon>Ericales</taxon>
        <taxon>Ericaceae</taxon>
        <taxon>Ericoideae</taxon>
        <taxon>Rhodoreae</taxon>
        <taxon>Rhododendron</taxon>
    </lineage>
</organism>
<name>A0A834FZP4_RHOSS</name>
<accession>A0A834FZP4</accession>
<dbReference type="PANTHER" id="PTHR33871:SF1">
    <property type="entry name" value="OS05G0503100 PROTEIN"/>
    <property type="match status" value="1"/>
</dbReference>
<reference evidence="2" key="1">
    <citation type="submission" date="2019-11" db="EMBL/GenBank/DDBJ databases">
        <authorList>
            <person name="Liu Y."/>
            <person name="Hou J."/>
            <person name="Li T.-Q."/>
            <person name="Guan C.-H."/>
            <person name="Wu X."/>
            <person name="Wu H.-Z."/>
            <person name="Ling F."/>
            <person name="Zhang R."/>
            <person name="Shi X.-G."/>
            <person name="Ren J.-P."/>
            <person name="Chen E.-F."/>
            <person name="Sun J.-M."/>
        </authorList>
    </citation>
    <scope>NUCLEOTIDE SEQUENCE</scope>
    <source>
        <strain evidence="2">Adult_tree_wgs_1</strain>
        <tissue evidence="2">Leaves</tissue>
    </source>
</reference>
<keyword evidence="3" id="KW-1185">Reference proteome</keyword>
<dbReference type="AlphaFoldDB" id="A0A834FZP4"/>
<comment type="caution">
    <text evidence="2">The sequence shown here is derived from an EMBL/GenBank/DDBJ whole genome shotgun (WGS) entry which is preliminary data.</text>
</comment>
<evidence type="ECO:0000313" key="2">
    <source>
        <dbReference type="EMBL" id="KAF7120629.1"/>
    </source>
</evidence>
<sequence length="275" mass="30103">MGCCPSSPYKADAAADSTHEHRHSSATRPDPSGRSRTAAAVAPPEEETVKEVLSETPIAKISEKDDKQRVLKPSQKLDHPKKNIDKKTPSFRTEEASEVSDMRSLSELSVSTVADKRDDDGVAGGEEVRQRVAGRSPAKFRNRERRDRAAAGGKSPTRRSDPSPGRIRSLSGRERAVPADGKRRDSGESSRRRSMSPATRATEMGCGRAGMGRISSARRTGKSPGRVHEKTQPTQKFEENEEGEVPGDSNKWQQPPTTDESLENPLVSLECFIFL</sequence>
<dbReference type="PANTHER" id="PTHR33871">
    <property type="entry name" value="OS05G0503100 PROTEIN-RELATED"/>
    <property type="match status" value="1"/>
</dbReference>